<dbReference type="AlphaFoldDB" id="A0AAE0CAU6"/>
<evidence type="ECO:0000313" key="2">
    <source>
        <dbReference type="Proteomes" id="UP001190700"/>
    </source>
</evidence>
<comment type="caution">
    <text evidence="1">The sequence shown here is derived from an EMBL/GenBank/DDBJ whole genome shotgun (WGS) entry which is preliminary data.</text>
</comment>
<dbReference type="Proteomes" id="UP001190700">
    <property type="component" value="Unassembled WGS sequence"/>
</dbReference>
<gene>
    <name evidence="1" type="ORF">CYMTET_39053</name>
</gene>
<reference evidence="1 2" key="1">
    <citation type="journal article" date="2015" name="Genome Biol. Evol.">
        <title>Comparative Genomics of a Bacterivorous Green Alga Reveals Evolutionary Causalities and Consequences of Phago-Mixotrophic Mode of Nutrition.</title>
        <authorList>
            <person name="Burns J.A."/>
            <person name="Paasch A."/>
            <person name="Narechania A."/>
            <person name="Kim E."/>
        </authorList>
    </citation>
    <scope>NUCLEOTIDE SEQUENCE [LARGE SCALE GENOMIC DNA]</scope>
    <source>
        <strain evidence="1 2">PLY_AMNH</strain>
    </source>
</reference>
<name>A0AAE0CAU6_9CHLO</name>
<accession>A0AAE0CAU6</accession>
<sequence length="115" mass="12852">MPRTTSFHRSGAWSPIGGVRESGRRRKYGGLGQLVVTFHQIAEGVLVAQSEVFRIRILLKGADVDLTIVQRLGDAKWPFVVVVLLKEISIFWSSNIVRLLLFSSRDIPVHSVLQA</sequence>
<dbReference type="EMBL" id="LGRX02025932">
    <property type="protein sequence ID" value="KAK3251612.1"/>
    <property type="molecule type" value="Genomic_DNA"/>
</dbReference>
<organism evidence="1 2">
    <name type="scientific">Cymbomonas tetramitiformis</name>
    <dbReference type="NCBI Taxonomy" id="36881"/>
    <lineage>
        <taxon>Eukaryota</taxon>
        <taxon>Viridiplantae</taxon>
        <taxon>Chlorophyta</taxon>
        <taxon>Pyramimonadophyceae</taxon>
        <taxon>Pyramimonadales</taxon>
        <taxon>Pyramimonadaceae</taxon>
        <taxon>Cymbomonas</taxon>
    </lineage>
</organism>
<evidence type="ECO:0000313" key="1">
    <source>
        <dbReference type="EMBL" id="KAK3251612.1"/>
    </source>
</evidence>
<protein>
    <submittedName>
        <fullName evidence="1">Uncharacterized protein</fullName>
    </submittedName>
</protein>
<proteinExistence type="predicted"/>
<keyword evidence="2" id="KW-1185">Reference proteome</keyword>